<name>A0ABR7NLB9_9FIRM</name>
<sequence length="184" mass="20507">MKTRIKMNMIVGKKQIVLAALVLCLSLAVYLNWVYSGSDIGLPVTSALEDKGETKNYGDSQYVDLSTDSEAFFAEAKISRQKTRDEAVQTLKNLIESDAITPEQRTELALKTTTMAEAIEKEGKIENLIKSKGFQECMVYYDAERVDVIVKTNGLMTNEVAQMKDIICKEVSVPDENIAIIEVN</sequence>
<keyword evidence="2" id="KW-1185">Reference proteome</keyword>
<evidence type="ECO:0000313" key="1">
    <source>
        <dbReference type="EMBL" id="MBC8577190.1"/>
    </source>
</evidence>
<dbReference type="InterPro" id="IPR024232">
    <property type="entry name" value="SpoIIIAH"/>
</dbReference>
<gene>
    <name evidence="1" type="ORF">H8717_12330</name>
</gene>
<dbReference type="EMBL" id="JACRTB010000023">
    <property type="protein sequence ID" value="MBC8577190.1"/>
    <property type="molecule type" value="Genomic_DNA"/>
</dbReference>
<dbReference type="InterPro" id="IPR038503">
    <property type="entry name" value="SpoIIIAH_sf"/>
</dbReference>
<accession>A0ABR7NLB9</accession>
<dbReference type="Gene3D" id="1.10.287.4300">
    <property type="entry name" value="Stage III sporulation protein AH-like"/>
    <property type="match status" value="1"/>
</dbReference>
<organism evidence="1 2">
    <name type="scientific">Yanshouia hominis</name>
    <dbReference type="NCBI Taxonomy" id="2763673"/>
    <lineage>
        <taxon>Bacteria</taxon>
        <taxon>Bacillati</taxon>
        <taxon>Bacillota</taxon>
        <taxon>Clostridia</taxon>
        <taxon>Eubacteriales</taxon>
        <taxon>Oscillospiraceae</taxon>
        <taxon>Yanshouia</taxon>
    </lineage>
</organism>
<dbReference type="Pfam" id="PF12685">
    <property type="entry name" value="SpoIIIAH"/>
    <property type="match status" value="1"/>
</dbReference>
<reference evidence="1 2" key="1">
    <citation type="submission" date="2020-08" db="EMBL/GenBank/DDBJ databases">
        <title>Genome public.</title>
        <authorList>
            <person name="Liu C."/>
            <person name="Sun Q."/>
        </authorList>
    </citation>
    <scope>NUCLEOTIDE SEQUENCE [LARGE SCALE GENOMIC DNA]</scope>
    <source>
        <strain evidence="1 2">BX1</strain>
    </source>
</reference>
<proteinExistence type="predicted"/>
<evidence type="ECO:0000313" key="2">
    <source>
        <dbReference type="Proteomes" id="UP000658131"/>
    </source>
</evidence>
<dbReference type="RefSeq" id="WP_262400655.1">
    <property type="nucleotide sequence ID" value="NZ_JACRTB010000023.1"/>
</dbReference>
<protein>
    <submittedName>
        <fullName evidence="1">SpoIIIAH-like family protein</fullName>
    </submittedName>
</protein>
<comment type="caution">
    <text evidence="1">The sequence shown here is derived from an EMBL/GenBank/DDBJ whole genome shotgun (WGS) entry which is preliminary data.</text>
</comment>
<dbReference type="Proteomes" id="UP000658131">
    <property type="component" value="Unassembled WGS sequence"/>
</dbReference>